<dbReference type="EMBL" id="CP054706">
    <property type="protein sequence ID" value="QQK80116.1"/>
    <property type="molecule type" value="Genomic_DNA"/>
</dbReference>
<reference evidence="2 3" key="1">
    <citation type="submission" date="2020-06" db="EMBL/GenBank/DDBJ databases">
        <title>Genomic analysis of Salicibibacter sp. NKC21-4.</title>
        <authorList>
            <person name="Oh Y.J."/>
        </authorList>
    </citation>
    <scope>NUCLEOTIDE SEQUENCE [LARGE SCALE GENOMIC DNA]</scope>
    <source>
        <strain evidence="2 3">NKC21-4</strain>
    </source>
</reference>
<dbReference type="GO" id="GO:0007165">
    <property type="term" value="P:signal transduction"/>
    <property type="evidence" value="ECO:0007669"/>
    <property type="project" value="InterPro"/>
</dbReference>
<sequence>MRHIKMKTQTSVFSQSPDSQGNDQLEVILYEVGDVLFAIDILNVREIIQTSEVTESPNRHPSVEGVIQLRDEWIPVVNLANVLNVKTHAASKENKLMLLEKSRNKLAFHVQRVTKIRRLRWSDVEKPDALSKGLESNVAGVLHIDARIAFMLDEDKVITDIISQPVIIQDEKDQFR</sequence>
<organism evidence="2 3">
    <name type="scientific">Salicibibacter cibi</name>
    <dbReference type="NCBI Taxonomy" id="2743001"/>
    <lineage>
        <taxon>Bacteria</taxon>
        <taxon>Bacillati</taxon>
        <taxon>Bacillota</taxon>
        <taxon>Bacilli</taxon>
        <taxon>Bacillales</taxon>
        <taxon>Bacillaceae</taxon>
        <taxon>Salicibibacter</taxon>
    </lineage>
</organism>
<dbReference type="InterPro" id="IPR036061">
    <property type="entry name" value="CheW-like_dom_sf"/>
</dbReference>
<dbReference type="PROSITE" id="PS50851">
    <property type="entry name" value="CHEW"/>
    <property type="match status" value="1"/>
</dbReference>
<feature type="domain" description="CheW-like" evidence="1">
    <location>
        <begin position="24"/>
        <end position="163"/>
    </location>
</feature>
<dbReference type="Gene3D" id="2.40.50.180">
    <property type="entry name" value="CheA-289, Domain 4"/>
    <property type="match status" value="1"/>
</dbReference>
<dbReference type="InterPro" id="IPR002545">
    <property type="entry name" value="CheW-lke_dom"/>
</dbReference>
<keyword evidence="3" id="KW-1185">Reference proteome</keyword>
<dbReference type="Gene3D" id="2.30.30.40">
    <property type="entry name" value="SH3 Domains"/>
    <property type="match status" value="1"/>
</dbReference>
<dbReference type="KEGG" id="scib:HUG20_09580"/>
<dbReference type="PANTHER" id="PTHR47233:SF3">
    <property type="entry name" value="CHEMOTAXIS PROTEIN CHEV"/>
    <property type="match status" value="1"/>
</dbReference>
<dbReference type="PANTHER" id="PTHR47233">
    <property type="entry name" value="CHEMOTAXIS PROTEIN CHEV"/>
    <property type="match status" value="1"/>
</dbReference>
<dbReference type="AlphaFoldDB" id="A0A7T6ZAV5"/>
<dbReference type="RefSeq" id="WP_200090290.1">
    <property type="nucleotide sequence ID" value="NZ_CP054706.1"/>
</dbReference>
<protein>
    <submittedName>
        <fullName evidence="2">Purine-binding chemotaxis protein CheW</fullName>
    </submittedName>
</protein>
<dbReference type="Pfam" id="PF01584">
    <property type="entry name" value="CheW"/>
    <property type="match status" value="1"/>
</dbReference>
<dbReference type="GO" id="GO:0006935">
    <property type="term" value="P:chemotaxis"/>
    <property type="evidence" value="ECO:0007669"/>
    <property type="project" value="InterPro"/>
</dbReference>
<dbReference type="Proteomes" id="UP000595349">
    <property type="component" value="Chromosome"/>
</dbReference>
<name>A0A7T6ZAV5_9BACI</name>
<gene>
    <name evidence="2" type="ORF">HUG20_09580</name>
</gene>
<dbReference type="SUPFAM" id="SSF50341">
    <property type="entry name" value="CheW-like"/>
    <property type="match status" value="1"/>
</dbReference>
<evidence type="ECO:0000313" key="2">
    <source>
        <dbReference type="EMBL" id="QQK80116.1"/>
    </source>
</evidence>
<accession>A0A7T6ZAV5</accession>
<dbReference type="SMART" id="SM00260">
    <property type="entry name" value="CheW"/>
    <property type="match status" value="1"/>
</dbReference>
<evidence type="ECO:0000259" key="1">
    <source>
        <dbReference type="PROSITE" id="PS50851"/>
    </source>
</evidence>
<evidence type="ECO:0000313" key="3">
    <source>
        <dbReference type="Proteomes" id="UP000595349"/>
    </source>
</evidence>
<proteinExistence type="predicted"/>